<reference evidence="2" key="2">
    <citation type="submission" date="2019-06" db="EMBL/GenBank/DDBJ databases">
        <title>Genomics analysis of Aphanomyces spp. identifies a new class of oomycete effector associated with host adaptation.</title>
        <authorList>
            <person name="Gaulin E."/>
        </authorList>
    </citation>
    <scope>NUCLEOTIDE SEQUENCE</scope>
    <source>
        <strain evidence="2">CBS 578.67</strain>
    </source>
</reference>
<dbReference type="EMBL" id="VJMH01000256">
    <property type="protein sequence ID" value="KAF0717395.1"/>
    <property type="molecule type" value="Genomic_DNA"/>
</dbReference>
<feature type="transmembrane region" description="Helical" evidence="1">
    <location>
        <begin position="181"/>
        <end position="200"/>
    </location>
</feature>
<keyword evidence="1" id="KW-0812">Transmembrane</keyword>
<keyword evidence="4" id="KW-1185">Reference proteome</keyword>
<evidence type="ECO:0000313" key="3">
    <source>
        <dbReference type="EMBL" id="VFT79518.1"/>
    </source>
</evidence>
<sequence>MAVGDNEKHHLAERERLRKYRLEKKSQKQALASELKHLQDKFNLLKSSYVRPNYKIGAPSAYAYAIDVLKQHNRGLRTQVEHQAMLARLLTSWVASQCPQKPPSMRMTWTESTLMAHPAARRQGFQWLSARLYHTALETATQRRTSSRLFGSHMDDAVSFEMHTTCDVDGNVQIARMDSHCYCLFFANMHVVVAALWSFFTGITFGTTAMMVTEAVDLVHAGKLVYDHSVNPRDGTSLRRIMCLFEDDNRVVITFTKIRDDERYPLQPGDRRTHGFAWSIIERVTDSITTMRNSYVNYMPTTVDGDISLEETGRLFGLTVEEMTNVQRNLLLERIRGVAERASVNEFHSTIQKFRQTIGCWGTPL</sequence>
<reference evidence="3 4" key="1">
    <citation type="submission" date="2019-03" db="EMBL/GenBank/DDBJ databases">
        <authorList>
            <person name="Gaulin E."/>
            <person name="Dumas B."/>
        </authorList>
    </citation>
    <scope>NUCLEOTIDE SEQUENCE [LARGE SCALE GENOMIC DNA]</scope>
    <source>
        <strain evidence="3">CBS 568.67</strain>
    </source>
</reference>
<proteinExistence type="predicted"/>
<keyword evidence="1" id="KW-1133">Transmembrane helix</keyword>
<evidence type="ECO:0000313" key="4">
    <source>
        <dbReference type="Proteomes" id="UP000332933"/>
    </source>
</evidence>
<keyword evidence="1" id="KW-0472">Membrane</keyword>
<organism evidence="3 4">
    <name type="scientific">Aphanomyces stellatus</name>
    <dbReference type="NCBI Taxonomy" id="120398"/>
    <lineage>
        <taxon>Eukaryota</taxon>
        <taxon>Sar</taxon>
        <taxon>Stramenopiles</taxon>
        <taxon>Oomycota</taxon>
        <taxon>Saprolegniomycetes</taxon>
        <taxon>Saprolegniales</taxon>
        <taxon>Verrucalvaceae</taxon>
        <taxon>Aphanomyces</taxon>
    </lineage>
</organism>
<evidence type="ECO:0000256" key="1">
    <source>
        <dbReference type="SAM" id="Phobius"/>
    </source>
</evidence>
<dbReference type="OrthoDB" id="80149at2759"/>
<dbReference type="Proteomes" id="UP000332933">
    <property type="component" value="Unassembled WGS sequence"/>
</dbReference>
<accession>A0A485K8D3</accession>
<name>A0A485K8D3_9STRA</name>
<dbReference type="EMBL" id="CAADRA010000256">
    <property type="protein sequence ID" value="VFT79518.1"/>
    <property type="molecule type" value="Genomic_DNA"/>
</dbReference>
<gene>
    <name evidence="3" type="primary">Aste57867_2316</name>
    <name evidence="2" type="ORF">As57867_002311</name>
    <name evidence="3" type="ORF">ASTE57867_2316</name>
</gene>
<evidence type="ECO:0000313" key="2">
    <source>
        <dbReference type="EMBL" id="KAF0717395.1"/>
    </source>
</evidence>
<dbReference type="AlphaFoldDB" id="A0A485K8D3"/>
<protein>
    <submittedName>
        <fullName evidence="3">Aste57867_2316 protein</fullName>
    </submittedName>
</protein>